<evidence type="ECO:0000256" key="1">
    <source>
        <dbReference type="SAM" id="Phobius"/>
    </source>
</evidence>
<dbReference type="EMBL" id="LAZR01055301">
    <property type="protein sequence ID" value="KKK76681.1"/>
    <property type="molecule type" value="Genomic_DNA"/>
</dbReference>
<keyword evidence="1" id="KW-0812">Transmembrane</keyword>
<keyword evidence="1" id="KW-1133">Transmembrane helix</keyword>
<comment type="caution">
    <text evidence="2">The sequence shown here is derived from an EMBL/GenBank/DDBJ whole genome shotgun (WGS) entry which is preliminary data.</text>
</comment>
<organism evidence="2">
    <name type="scientific">marine sediment metagenome</name>
    <dbReference type="NCBI Taxonomy" id="412755"/>
    <lineage>
        <taxon>unclassified sequences</taxon>
        <taxon>metagenomes</taxon>
        <taxon>ecological metagenomes</taxon>
    </lineage>
</organism>
<feature type="transmembrane region" description="Helical" evidence="1">
    <location>
        <begin position="67"/>
        <end position="87"/>
    </location>
</feature>
<feature type="transmembrane region" description="Helical" evidence="1">
    <location>
        <begin position="42"/>
        <end position="61"/>
    </location>
</feature>
<reference evidence="2" key="1">
    <citation type="journal article" date="2015" name="Nature">
        <title>Complex archaea that bridge the gap between prokaryotes and eukaryotes.</title>
        <authorList>
            <person name="Spang A."/>
            <person name="Saw J.H."/>
            <person name="Jorgensen S.L."/>
            <person name="Zaremba-Niedzwiedzka K."/>
            <person name="Martijn J."/>
            <person name="Lind A.E."/>
            <person name="van Eijk R."/>
            <person name="Schleper C."/>
            <person name="Guy L."/>
            <person name="Ettema T.J."/>
        </authorList>
    </citation>
    <scope>NUCLEOTIDE SEQUENCE</scope>
</reference>
<evidence type="ECO:0000313" key="2">
    <source>
        <dbReference type="EMBL" id="KKK76681.1"/>
    </source>
</evidence>
<sequence>VIGFAAGLEIDGSTPSVAQVAPPAVLMLVAALGMWYARYWAVLGFQVVLVFLILIMSALLLRAGNVLGVVVAVVVIVAAGTLFWFLVKSLARIQMPERRPPRG</sequence>
<dbReference type="AlphaFoldDB" id="A0A0F9AWR8"/>
<proteinExistence type="predicted"/>
<name>A0A0F9AWR8_9ZZZZ</name>
<gene>
    <name evidence="2" type="ORF">LCGC14_2861200</name>
</gene>
<accession>A0A0F9AWR8</accession>
<feature type="transmembrane region" description="Helical" evidence="1">
    <location>
        <begin position="20"/>
        <end position="37"/>
    </location>
</feature>
<keyword evidence="1" id="KW-0472">Membrane</keyword>
<protein>
    <submittedName>
        <fullName evidence="2">Uncharacterized protein</fullName>
    </submittedName>
</protein>
<feature type="non-terminal residue" evidence="2">
    <location>
        <position position="1"/>
    </location>
</feature>